<comment type="caution">
    <text evidence="4">The sequence shown here is derived from an EMBL/GenBank/DDBJ whole genome shotgun (WGS) entry which is preliminary data.</text>
</comment>
<evidence type="ECO:0000256" key="1">
    <source>
        <dbReference type="SAM" id="MobiDB-lite"/>
    </source>
</evidence>
<gene>
    <name evidence="4" type="ORF">SEMRO_191_G082110.1</name>
</gene>
<dbReference type="PANTHER" id="PTHR34730">
    <property type="entry name" value="UNNAMED PRODUCT"/>
    <property type="match status" value="1"/>
</dbReference>
<keyword evidence="2" id="KW-0812">Transmembrane</keyword>
<feature type="transmembrane region" description="Helical" evidence="2">
    <location>
        <begin position="1540"/>
        <end position="1560"/>
    </location>
</feature>
<dbReference type="Proteomes" id="UP001153069">
    <property type="component" value="Unassembled WGS sequence"/>
</dbReference>
<feature type="transmembrane region" description="Helical" evidence="2">
    <location>
        <begin position="1216"/>
        <end position="1236"/>
    </location>
</feature>
<feature type="region of interest" description="Disordered" evidence="1">
    <location>
        <begin position="1309"/>
        <end position="1343"/>
    </location>
</feature>
<feature type="compositionally biased region" description="Polar residues" evidence="1">
    <location>
        <begin position="1665"/>
        <end position="1681"/>
    </location>
</feature>
<feature type="transmembrane region" description="Helical" evidence="2">
    <location>
        <begin position="1417"/>
        <end position="1437"/>
    </location>
</feature>
<proteinExistence type="predicted"/>
<feature type="transmembrane region" description="Helical" evidence="2">
    <location>
        <begin position="1482"/>
        <end position="1505"/>
    </location>
</feature>
<feature type="region of interest" description="Disordered" evidence="1">
    <location>
        <begin position="1663"/>
        <end position="1696"/>
    </location>
</feature>
<evidence type="ECO:0000256" key="2">
    <source>
        <dbReference type="SAM" id="Phobius"/>
    </source>
</evidence>
<evidence type="ECO:0000313" key="5">
    <source>
        <dbReference type="Proteomes" id="UP001153069"/>
    </source>
</evidence>
<feature type="transmembrane region" description="Helical" evidence="2">
    <location>
        <begin position="1163"/>
        <end position="1188"/>
    </location>
</feature>
<keyword evidence="3" id="KW-0732">Signal</keyword>
<dbReference type="PANTHER" id="PTHR34730:SF1">
    <property type="entry name" value="PARAQUAT-INDUCIBLE PROTEIN A"/>
    <property type="match status" value="1"/>
</dbReference>
<name>A0A9N8H9G8_9STRA</name>
<dbReference type="EMBL" id="CAICTM010000190">
    <property type="protein sequence ID" value="CAB9504265.1"/>
    <property type="molecule type" value="Genomic_DNA"/>
</dbReference>
<organism evidence="4 5">
    <name type="scientific">Seminavis robusta</name>
    <dbReference type="NCBI Taxonomy" id="568900"/>
    <lineage>
        <taxon>Eukaryota</taxon>
        <taxon>Sar</taxon>
        <taxon>Stramenopiles</taxon>
        <taxon>Ochrophyta</taxon>
        <taxon>Bacillariophyta</taxon>
        <taxon>Bacillariophyceae</taxon>
        <taxon>Bacillariophycidae</taxon>
        <taxon>Naviculales</taxon>
        <taxon>Naviculaceae</taxon>
        <taxon>Seminavis</taxon>
    </lineage>
</organism>
<feature type="region of interest" description="Disordered" evidence="1">
    <location>
        <begin position="34"/>
        <end position="55"/>
    </location>
</feature>
<accession>A0A9N8H9G8</accession>
<feature type="transmembrane region" description="Helical" evidence="2">
    <location>
        <begin position="1107"/>
        <end position="1129"/>
    </location>
</feature>
<sequence length="1730" mass="193212">MKPRIPQQQHRPHAAISSWSLLLTLLLCSAGPAQPSHDVSAADDDSLQEQQPFADDDNLFVDTTPVYYRQAVDFRDLFLPPDQALALGGTGLAPYGDMIYTNVWPAVNAPMEEGADPMENMVNTQVIEPITVNQSGIPGSILYPEELLNYQFDLSTWLGDAHIKVSNIRVHNLNTFIPIVLLHPTTEAHVLSNVFQMGPNLTASNTPVQDIEEAPHVIIRLDVHIDGISTPLSSHDIVDIHLKIPSSHFLMDLVVLIDAMKLLNMPLGDVMNPFCWINTLLHTLDPYDPEHHPVYLQFFQSSLAWILLDVQCIDCSPNMETFVPRLMTSIRDSTDHYMDVLTKSIGGFIEDAAWNFGDLIDLTRTIQEASKFCPHHPDYIPNNETDQFVIYPNEDSITPTLSRSSLESVLALGMLTVESVTVVAAQKYLDELQHNPINATTAAVLHTTLYSQNATFLNFTEIDDTLGLLRDVLTPAFLNDVARGIVDPNTSAVALPLPTDTTFDTGLGHQVTVEQVQVQGLDTVQNLTFLKVVGPYELELELGLERLAGEIQLSFMTTPEYPGTPMMEPEHMTVFYNFTDVHIHLRLFMQVDVEELGNLQMWTLLQGPEFFVPCILAAAKRTSIESLNVTLGTADPFQVKGYLSKDLAAMVNGVGEDLFRDYGQDIVDAVPIFFQTTARRLANELLYEQYLQLTENTTACVLTNTSHLNDFVDFRALFLGKGEKDYGNLFQQIYSALEAELFTPAGVKQINDLVGNITFEQSNITGALTFEENGVYAEGDIPLGNAVISGEVNLTNIALYNLDSLGMPFRLLYPNESYLLDSDITVGAGGKPLTLSADLKFKATDGNEMNIDNDVSFAIGFDTLTMLLRILLKILEKSFLTFPLKSMTNVYCWIDLLPPASPEILNSTNQNQSGIAIYDIIWNYTNATTDLECRCDDCCTSPELPDLFTELYSQGEDSFDQIEELVKRVLDGQAVQNVLGQILETAPAYCPHSDEYDPTVAGTTPNILDPGTPPGVEGEEGRDPNAFFFNLFFGGFGIMVLLCFITARLIIFDKNRKWKKSLSSEGKVLLCQLEERKLERDDYLDQTMESLFYTTFIPASVRYGVPIVMLLDIFLFSIAHTQISIIIGLDVYFAGDQFYIAEIFTFTFFDGLRNTFDNGGYEMAILLLIFGGIWPYVRCVLSIILWVVPPTWLSSDHRGRMFIWIDAMNKLTVRDIFKFLTIIAVIFIFVGGPYVWNQPGSVLYAVKIIAVPGPAIYCGISAMIVSRVSGVWILEYHNMAMRAARKEYHREHMNPASYGLMDLTEVPEIPEEEEEDEDSETDDEDEVETEISGGSLTDDDYSTVPTEIDLPGSRYIIVCGRRILLGTLVSVDLSSILELILQSGTTYEEAISTFGVYSMICAVLIKARLVLENALDYVAMSIFLLAGIVAVYFMFFLQFYRWIKAIRTQGWRQLFPLFFEKDPDVVKLPEYLRLFAHRYSTAWVVAFSIGVFQLGAVTIYAIHYFCSFLDTIYYQLEFIGLIQSTEGLCWESQMSQVHNLIVFISCFAYLIFCFMVQLTVQYRANVAEASRLIRELDEEGAFLEHLEGAMKGGKLKSVGPINSSIAESIRSRLSGSEMSDLQHLYDAAVKTEAEAEWVGPARPPSTFDISENKLDDDDSCLPTCSIRTNAPSVDGTEQSPATLDESDDEVVSNPGIDVDEIDVDDVDVDSMAFTVDNSVVVDNNTGEIEV</sequence>
<keyword evidence="2" id="KW-0472">Membrane</keyword>
<evidence type="ECO:0000313" key="4">
    <source>
        <dbReference type="EMBL" id="CAB9504265.1"/>
    </source>
</evidence>
<protein>
    <submittedName>
        <fullName evidence="4">Paraquat-inducible protein A</fullName>
    </submittedName>
</protein>
<feature type="compositionally biased region" description="Acidic residues" evidence="1">
    <location>
        <begin position="1309"/>
        <end position="1329"/>
    </location>
</feature>
<evidence type="ECO:0000256" key="3">
    <source>
        <dbReference type="SAM" id="SignalP"/>
    </source>
</evidence>
<dbReference type="OrthoDB" id="192699at2759"/>
<feature type="signal peptide" evidence="3">
    <location>
        <begin position="1"/>
        <end position="35"/>
    </location>
</feature>
<feature type="chain" id="PRO_5040258071" evidence="3">
    <location>
        <begin position="36"/>
        <end position="1730"/>
    </location>
</feature>
<keyword evidence="5" id="KW-1185">Reference proteome</keyword>
<feature type="transmembrane region" description="Helical" evidence="2">
    <location>
        <begin position="1027"/>
        <end position="1051"/>
    </location>
</feature>
<reference evidence="4" key="1">
    <citation type="submission" date="2020-06" db="EMBL/GenBank/DDBJ databases">
        <authorList>
            <consortium name="Plant Systems Biology data submission"/>
        </authorList>
    </citation>
    <scope>NUCLEOTIDE SEQUENCE</scope>
    <source>
        <strain evidence="4">D6</strain>
    </source>
</reference>
<feature type="transmembrane region" description="Helical" evidence="2">
    <location>
        <begin position="1390"/>
        <end position="1411"/>
    </location>
</feature>
<keyword evidence="2" id="KW-1133">Transmembrane helix</keyword>
<feature type="transmembrane region" description="Helical" evidence="2">
    <location>
        <begin position="1242"/>
        <end position="1265"/>
    </location>
</feature>